<name>A0A176VWT3_MARPO</name>
<keyword evidence="10" id="KW-1185">Reference proteome</keyword>
<dbReference type="GO" id="GO:0016020">
    <property type="term" value="C:membrane"/>
    <property type="evidence" value="ECO:0007669"/>
    <property type="project" value="UniProtKB-SubCell"/>
</dbReference>
<evidence type="ECO:0000256" key="2">
    <source>
        <dbReference type="ARBA" id="ARBA00022448"/>
    </source>
</evidence>
<keyword evidence="4" id="KW-0029">Amino-acid transport</keyword>
<comment type="subcellular location">
    <subcellularLocation>
        <location evidence="1">Membrane</location>
    </subcellularLocation>
</comment>
<feature type="transmembrane region" description="Helical" evidence="7">
    <location>
        <begin position="273"/>
        <end position="299"/>
    </location>
</feature>
<gene>
    <name evidence="9" type="ORF">AXG93_197s1060</name>
</gene>
<dbReference type="EMBL" id="LVLJ01002366">
    <property type="protein sequence ID" value="OAE25260.1"/>
    <property type="molecule type" value="Genomic_DNA"/>
</dbReference>
<evidence type="ECO:0000256" key="5">
    <source>
        <dbReference type="ARBA" id="ARBA00022989"/>
    </source>
</evidence>
<sequence>MTFVSGEFRRKTSMFRPMVCNDHNVPGRPIIPPVPSLLEGELESGAAAEETRDYIGDIRETITTQEFLRSRDFGSSQSARPINVDSLSRRKVSQMDLTEISEGADDSRKFDDDLKPARTGTWLNATAHVVTAVIGSGVLGLPWSIAQLGWVVGSIMLIFFAWATFYTSALLADCYRHHVTGRRNYTYMDAVNSHLGKKQVYLCAIAQYLNLLCTSIGYTVTSATSMVAVKRAICFHRNGHEAHCHVSNIPWMILFGGIQIFLSQLPDFSHLKFVSIVAAVMSAIYSFIGLGLSVARVSINKHAKGPVWGTQLSAAQKTWSVFQALGNIAFAYSFCMVLIEIQDTVRGPPKYAMENVTMKKATIWGISITTAFYTTVGCLGFAAFGIHAPGNILTGFGFYNPYWILAIGNICVVIHLVGAYQVYVQPIFAALERVVHNNWPRKNLIGFRLITRTLFVIAVTLVASALPFFNDINGFIGAISFFPLTVYFPTAMYIKSKGKALTSTKELTMIWALRIISGLITLVAIIGSVEGIRSSVQGTKLFHTKN</sequence>
<keyword evidence="3 7" id="KW-0812">Transmembrane</keyword>
<feature type="transmembrane region" description="Helical" evidence="7">
    <location>
        <begin position="122"/>
        <end position="145"/>
    </location>
</feature>
<feature type="transmembrane region" description="Helical" evidence="7">
    <location>
        <begin position="151"/>
        <end position="172"/>
    </location>
</feature>
<evidence type="ECO:0000256" key="4">
    <source>
        <dbReference type="ARBA" id="ARBA00022970"/>
    </source>
</evidence>
<feature type="transmembrane region" description="Helical" evidence="7">
    <location>
        <begin position="445"/>
        <end position="469"/>
    </location>
</feature>
<organism evidence="9 10">
    <name type="scientific">Marchantia polymorpha subsp. ruderalis</name>
    <dbReference type="NCBI Taxonomy" id="1480154"/>
    <lineage>
        <taxon>Eukaryota</taxon>
        <taxon>Viridiplantae</taxon>
        <taxon>Streptophyta</taxon>
        <taxon>Embryophyta</taxon>
        <taxon>Marchantiophyta</taxon>
        <taxon>Marchantiopsida</taxon>
        <taxon>Marchantiidae</taxon>
        <taxon>Marchantiales</taxon>
        <taxon>Marchantiaceae</taxon>
        <taxon>Marchantia</taxon>
    </lineage>
</organism>
<feature type="transmembrane region" description="Helical" evidence="7">
    <location>
        <begin position="361"/>
        <end position="382"/>
    </location>
</feature>
<dbReference type="Proteomes" id="UP000077202">
    <property type="component" value="Unassembled WGS sequence"/>
</dbReference>
<evidence type="ECO:0000256" key="6">
    <source>
        <dbReference type="ARBA" id="ARBA00023136"/>
    </source>
</evidence>
<accession>A0A176VWT3</accession>
<dbReference type="InterPro" id="IPR013057">
    <property type="entry name" value="AA_transpt_TM"/>
</dbReference>
<dbReference type="Pfam" id="PF01490">
    <property type="entry name" value="Aa_trans"/>
    <property type="match status" value="1"/>
</dbReference>
<evidence type="ECO:0000313" key="9">
    <source>
        <dbReference type="EMBL" id="OAE25260.1"/>
    </source>
</evidence>
<feature type="transmembrane region" description="Helical" evidence="7">
    <location>
        <begin position="475"/>
        <end position="494"/>
    </location>
</feature>
<evidence type="ECO:0000313" key="10">
    <source>
        <dbReference type="Proteomes" id="UP000077202"/>
    </source>
</evidence>
<keyword evidence="6 7" id="KW-0472">Membrane</keyword>
<feature type="transmembrane region" description="Helical" evidence="7">
    <location>
        <begin position="402"/>
        <end position="424"/>
    </location>
</feature>
<dbReference type="PANTHER" id="PTHR48017">
    <property type="entry name" value="OS05G0424000 PROTEIN-RELATED"/>
    <property type="match status" value="1"/>
</dbReference>
<evidence type="ECO:0000256" key="7">
    <source>
        <dbReference type="SAM" id="Phobius"/>
    </source>
</evidence>
<reference evidence="9" key="1">
    <citation type="submission" date="2016-03" db="EMBL/GenBank/DDBJ databases">
        <title>Mechanisms controlling the formation of the plant cell surface in tip-growing cells are functionally conserved among land plants.</title>
        <authorList>
            <person name="Honkanen S."/>
            <person name="Jones V.A."/>
            <person name="Morieri G."/>
            <person name="Champion C."/>
            <person name="Hetherington A.J."/>
            <person name="Kelly S."/>
            <person name="Saint-Marcoux D."/>
            <person name="Proust H."/>
            <person name="Prescott H."/>
            <person name="Dolan L."/>
        </authorList>
    </citation>
    <scope>NUCLEOTIDE SEQUENCE [LARGE SCALE GENOMIC DNA]</scope>
    <source>
        <tissue evidence="9">Whole gametophyte</tissue>
    </source>
</reference>
<dbReference type="AlphaFoldDB" id="A0A176VWT3"/>
<feature type="transmembrane region" description="Helical" evidence="7">
    <location>
        <begin position="506"/>
        <end position="526"/>
    </location>
</feature>
<evidence type="ECO:0000256" key="1">
    <source>
        <dbReference type="ARBA" id="ARBA00004370"/>
    </source>
</evidence>
<protein>
    <recommendedName>
        <fullName evidence="8">Amino acid transporter transmembrane domain-containing protein</fullName>
    </recommendedName>
</protein>
<comment type="caution">
    <text evidence="9">The sequence shown here is derived from an EMBL/GenBank/DDBJ whole genome shotgun (WGS) entry which is preliminary data.</text>
</comment>
<keyword evidence="2" id="KW-0813">Transport</keyword>
<feature type="transmembrane region" description="Helical" evidence="7">
    <location>
        <begin position="319"/>
        <end position="341"/>
    </location>
</feature>
<dbReference type="GO" id="GO:0006865">
    <property type="term" value="P:amino acid transport"/>
    <property type="evidence" value="ECO:0007669"/>
    <property type="project" value="UniProtKB-KW"/>
</dbReference>
<evidence type="ECO:0000259" key="8">
    <source>
        <dbReference type="Pfam" id="PF01490"/>
    </source>
</evidence>
<proteinExistence type="predicted"/>
<keyword evidence="5 7" id="KW-1133">Transmembrane helix</keyword>
<feature type="domain" description="Amino acid transporter transmembrane" evidence="8">
    <location>
        <begin position="118"/>
        <end position="529"/>
    </location>
</feature>
<evidence type="ECO:0000256" key="3">
    <source>
        <dbReference type="ARBA" id="ARBA00022692"/>
    </source>
</evidence>